<dbReference type="GO" id="GO:0003906">
    <property type="term" value="F:DNA-(apurinic or apyrimidinic site) endonuclease activity"/>
    <property type="evidence" value="ECO:0007669"/>
    <property type="project" value="TreeGrafter"/>
</dbReference>
<feature type="binding site" evidence="9">
    <location>
        <position position="11"/>
    </location>
    <ligand>
        <name>Mg(2+)</name>
        <dbReference type="ChEBI" id="CHEBI:18420"/>
        <label>1</label>
    </ligand>
</feature>
<evidence type="ECO:0000256" key="4">
    <source>
        <dbReference type="ARBA" id="ARBA00022723"/>
    </source>
</evidence>
<dbReference type="PANTHER" id="PTHR22748">
    <property type="entry name" value="AP ENDONUCLEASE"/>
    <property type="match status" value="1"/>
</dbReference>
<keyword evidence="9" id="KW-0464">Manganese</keyword>
<evidence type="ECO:0000256" key="10">
    <source>
        <dbReference type="PIRSR" id="PIRSR604808-3"/>
    </source>
</evidence>
<keyword evidence="8" id="KW-0234">DNA repair</keyword>
<dbReference type="AlphaFoldDB" id="A0A2D4KI06"/>
<proteinExistence type="inferred from homology"/>
<name>A0A2D4KI06_9SAUR</name>
<dbReference type="Gene3D" id="3.60.10.10">
    <property type="entry name" value="Endonuclease/exonuclease/phosphatase"/>
    <property type="match status" value="1"/>
</dbReference>
<dbReference type="GO" id="GO:0008311">
    <property type="term" value="F:double-stranded DNA 3'-5' DNA exonuclease activity"/>
    <property type="evidence" value="ECO:0007669"/>
    <property type="project" value="UniProtKB-EC"/>
</dbReference>
<reference evidence="12" key="2">
    <citation type="submission" date="2017-11" db="EMBL/GenBank/DDBJ databases">
        <title>Coralsnake Venomics: Analyses of Venom Gland Transcriptomes and Proteomes of Six Brazilian Taxa.</title>
        <authorList>
            <person name="Aird S.D."/>
            <person name="Jorge da Silva N."/>
            <person name="Qiu L."/>
            <person name="Villar-Briones A."/>
            <person name="Aparecida-Saddi V."/>
            <person name="Campos-Telles M.P."/>
            <person name="Grau M."/>
            <person name="Mikheyev A.S."/>
        </authorList>
    </citation>
    <scope>NUCLEOTIDE SEQUENCE</scope>
    <source>
        <tissue evidence="12">Venom_gland</tissue>
    </source>
</reference>
<feature type="domain" description="Endonuclease/exonuclease/phosphatase" evidence="11">
    <location>
        <begin position="8"/>
        <end position="145"/>
    </location>
</feature>
<feature type="binding site" evidence="9">
    <location>
        <position position="142"/>
    </location>
    <ligand>
        <name>Mg(2+)</name>
        <dbReference type="ChEBI" id="CHEBI:18420"/>
        <label>1</label>
    </ligand>
</feature>
<keyword evidence="5" id="KW-0227">DNA damage</keyword>
<dbReference type="GO" id="GO:0005634">
    <property type="term" value="C:nucleus"/>
    <property type="evidence" value="ECO:0007669"/>
    <property type="project" value="TreeGrafter"/>
</dbReference>
<comment type="catalytic activity">
    <reaction evidence="1">
        <text>Exonucleolytic cleavage in the 3'- to 5'-direction to yield nucleoside 5'-phosphates.</text>
        <dbReference type="EC" id="3.1.11.2"/>
    </reaction>
</comment>
<evidence type="ECO:0000256" key="2">
    <source>
        <dbReference type="ARBA" id="ARBA00007092"/>
    </source>
</evidence>
<keyword evidence="6" id="KW-0378">Hydrolase</keyword>
<protein>
    <recommendedName>
        <fullName evidence="3">exodeoxyribonuclease III</fullName>
        <ecNumber evidence="3">3.1.11.2</ecNumber>
    </recommendedName>
</protein>
<evidence type="ECO:0000256" key="3">
    <source>
        <dbReference type="ARBA" id="ARBA00012115"/>
    </source>
</evidence>
<evidence type="ECO:0000256" key="6">
    <source>
        <dbReference type="ARBA" id="ARBA00022801"/>
    </source>
</evidence>
<evidence type="ECO:0000313" key="12">
    <source>
        <dbReference type="EMBL" id="LAB08311.1"/>
    </source>
</evidence>
<dbReference type="Pfam" id="PF03372">
    <property type="entry name" value="Exo_endo_phos"/>
    <property type="match status" value="1"/>
</dbReference>
<feature type="binding site" evidence="9">
    <location>
        <position position="140"/>
    </location>
    <ligand>
        <name>Mg(2+)</name>
        <dbReference type="ChEBI" id="CHEBI:18420"/>
        <label>1</label>
    </ligand>
</feature>
<dbReference type="PANTHER" id="PTHR22748:SF27">
    <property type="entry name" value="DNA-(APURINIC OR APYRIMIDINIC SITE) ENDONUCLEASE 2"/>
    <property type="match status" value="1"/>
</dbReference>
<comment type="similarity">
    <text evidence="2">Belongs to the DNA repair enzymes AP/ExoA family.</text>
</comment>
<reference evidence="12" key="1">
    <citation type="submission" date="2017-07" db="EMBL/GenBank/DDBJ databases">
        <authorList>
            <person name="Mikheyev A."/>
            <person name="Grau M."/>
        </authorList>
    </citation>
    <scope>NUCLEOTIDE SEQUENCE</scope>
    <source>
        <tissue evidence="12">Venom_gland</tissue>
    </source>
</reference>
<evidence type="ECO:0000256" key="1">
    <source>
        <dbReference type="ARBA" id="ARBA00000493"/>
    </source>
</evidence>
<dbReference type="EC" id="3.1.11.2" evidence="3"/>
<organism evidence="12">
    <name type="scientific">Micrurus paraensis</name>
    <dbReference type="NCBI Taxonomy" id="1970185"/>
    <lineage>
        <taxon>Eukaryota</taxon>
        <taxon>Metazoa</taxon>
        <taxon>Chordata</taxon>
        <taxon>Craniata</taxon>
        <taxon>Vertebrata</taxon>
        <taxon>Euteleostomi</taxon>
        <taxon>Lepidosauria</taxon>
        <taxon>Squamata</taxon>
        <taxon>Bifurcata</taxon>
        <taxon>Unidentata</taxon>
        <taxon>Episquamata</taxon>
        <taxon>Toxicofera</taxon>
        <taxon>Serpentes</taxon>
        <taxon>Colubroidea</taxon>
        <taxon>Elapidae</taxon>
        <taxon>Elapinae</taxon>
        <taxon>Micrurus</taxon>
    </lineage>
</organism>
<dbReference type="GO" id="GO:0008081">
    <property type="term" value="F:phosphoric diester hydrolase activity"/>
    <property type="evidence" value="ECO:0007669"/>
    <property type="project" value="TreeGrafter"/>
</dbReference>
<dbReference type="InterPro" id="IPR005135">
    <property type="entry name" value="Endo/exonuclease/phosphatase"/>
</dbReference>
<evidence type="ECO:0000256" key="5">
    <source>
        <dbReference type="ARBA" id="ARBA00022763"/>
    </source>
</evidence>
<sequence>MDGRTALLSVNINGLYSLIKRKQTFSKLQKQNADITCLQEVHISKQHEDVLESPKLGKLHLALTNKKKRGVAVYIKDCLNPRQIYNDEDGRMLLIEITIDQKKILLVTIYAPNTNKKEFYFKLHCKIIETEQVNVCIVGDYNTVSDIEKDYKSSKKN</sequence>
<dbReference type="EMBL" id="IACL01061779">
    <property type="protein sequence ID" value="LAB08311.1"/>
    <property type="molecule type" value="Transcribed_RNA"/>
</dbReference>
<dbReference type="SUPFAM" id="SSF56219">
    <property type="entry name" value="DNase I-like"/>
    <property type="match status" value="1"/>
</dbReference>
<evidence type="ECO:0000256" key="8">
    <source>
        <dbReference type="ARBA" id="ARBA00023204"/>
    </source>
</evidence>
<dbReference type="InterPro" id="IPR004808">
    <property type="entry name" value="AP_endonuc_1"/>
</dbReference>
<evidence type="ECO:0000259" key="11">
    <source>
        <dbReference type="Pfam" id="PF03372"/>
    </source>
</evidence>
<accession>A0A2D4KI06</accession>
<evidence type="ECO:0000256" key="7">
    <source>
        <dbReference type="ARBA" id="ARBA00022842"/>
    </source>
</evidence>
<feature type="binding site" evidence="9">
    <location>
        <position position="40"/>
    </location>
    <ligand>
        <name>Mg(2+)</name>
        <dbReference type="ChEBI" id="CHEBI:18420"/>
        <label>1</label>
    </ligand>
</feature>
<evidence type="ECO:0000256" key="9">
    <source>
        <dbReference type="PIRSR" id="PIRSR604808-2"/>
    </source>
</evidence>
<keyword evidence="4 9" id="KW-0479">Metal-binding</keyword>
<keyword evidence="7 9" id="KW-0460">Magnesium</keyword>
<dbReference type="GO" id="GO:0006284">
    <property type="term" value="P:base-excision repair"/>
    <property type="evidence" value="ECO:0007669"/>
    <property type="project" value="TreeGrafter"/>
</dbReference>
<feature type="site" description="Transition state stabilizer" evidence="10">
    <location>
        <position position="142"/>
    </location>
</feature>
<comment type="cofactor">
    <cofactor evidence="9">
        <name>Mg(2+)</name>
        <dbReference type="ChEBI" id="CHEBI:18420"/>
    </cofactor>
    <cofactor evidence="9">
        <name>Mn(2+)</name>
        <dbReference type="ChEBI" id="CHEBI:29035"/>
    </cofactor>
    <text evidence="9">Probably binds two magnesium or manganese ions per subunit.</text>
</comment>
<dbReference type="InterPro" id="IPR036691">
    <property type="entry name" value="Endo/exonu/phosph_ase_sf"/>
</dbReference>
<dbReference type="GO" id="GO:0046872">
    <property type="term" value="F:metal ion binding"/>
    <property type="evidence" value="ECO:0007669"/>
    <property type="project" value="UniProtKB-KW"/>
</dbReference>